<comment type="caution">
    <text evidence="2">The sequence shown here is derived from an EMBL/GenBank/DDBJ whole genome shotgun (WGS) entry which is preliminary data.</text>
</comment>
<accession>A0ABP7VLG3</accession>
<keyword evidence="3" id="KW-1185">Reference proteome</keyword>
<dbReference type="InterPro" id="IPR029044">
    <property type="entry name" value="Nucleotide-diphossugar_trans"/>
</dbReference>
<proteinExistence type="predicted"/>
<dbReference type="Pfam" id="PF00535">
    <property type="entry name" value="Glycos_transf_2"/>
    <property type="match status" value="1"/>
</dbReference>
<organism evidence="2 3">
    <name type="scientific">Flavobacterium cheonanense</name>
    <dbReference type="NCBI Taxonomy" id="706183"/>
    <lineage>
        <taxon>Bacteria</taxon>
        <taxon>Pseudomonadati</taxon>
        <taxon>Bacteroidota</taxon>
        <taxon>Flavobacteriia</taxon>
        <taxon>Flavobacteriales</taxon>
        <taxon>Flavobacteriaceae</taxon>
        <taxon>Flavobacterium</taxon>
    </lineage>
</organism>
<dbReference type="EMBL" id="BAABCT010000003">
    <property type="protein sequence ID" value="GAA4069837.1"/>
    <property type="molecule type" value="Genomic_DNA"/>
</dbReference>
<evidence type="ECO:0000259" key="1">
    <source>
        <dbReference type="Pfam" id="PF00535"/>
    </source>
</evidence>
<dbReference type="RefSeq" id="WP_344816006.1">
    <property type="nucleotide sequence ID" value="NZ_BAABCT010000003.1"/>
</dbReference>
<dbReference type="InterPro" id="IPR001173">
    <property type="entry name" value="Glyco_trans_2-like"/>
</dbReference>
<dbReference type="SUPFAM" id="SSF53448">
    <property type="entry name" value="Nucleotide-diphospho-sugar transferases"/>
    <property type="match status" value="1"/>
</dbReference>
<evidence type="ECO:0000313" key="3">
    <source>
        <dbReference type="Proteomes" id="UP001500367"/>
    </source>
</evidence>
<dbReference type="CDD" id="cd00761">
    <property type="entry name" value="Glyco_tranf_GTA_type"/>
    <property type="match status" value="1"/>
</dbReference>
<dbReference type="Gene3D" id="3.90.550.10">
    <property type="entry name" value="Spore Coat Polysaccharide Biosynthesis Protein SpsA, Chain A"/>
    <property type="match status" value="1"/>
</dbReference>
<reference evidence="3" key="1">
    <citation type="journal article" date="2019" name="Int. J. Syst. Evol. Microbiol.">
        <title>The Global Catalogue of Microorganisms (GCM) 10K type strain sequencing project: providing services to taxonomists for standard genome sequencing and annotation.</title>
        <authorList>
            <consortium name="The Broad Institute Genomics Platform"/>
            <consortium name="The Broad Institute Genome Sequencing Center for Infectious Disease"/>
            <person name="Wu L."/>
            <person name="Ma J."/>
        </authorList>
    </citation>
    <scope>NUCLEOTIDE SEQUENCE [LARGE SCALE GENOMIC DNA]</scope>
    <source>
        <strain evidence="3">JCM 17069</strain>
    </source>
</reference>
<protein>
    <submittedName>
        <fullName evidence="2">Glycosyltransferase family 2 protein</fullName>
    </submittedName>
</protein>
<dbReference type="Proteomes" id="UP001500367">
    <property type="component" value="Unassembled WGS sequence"/>
</dbReference>
<dbReference type="InterPro" id="IPR050834">
    <property type="entry name" value="Glycosyltransf_2"/>
</dbReference>
<evidence type="ECO:0000313" key="2">
    <source>
        <dbReference type="EMBL" id="GAA4069837.1"/>
    </source>
</evidence>
<sequence>MPFFSIVIPLYNKEKYVENALKSILNQTFTDYEVLIINDCCTDKSVEKVMPFLSEKIKLIHHSENKGLSASRNTGIEKASTNYITFLDADDLWKPTFLETIHRLIINFPEARIFATNYEEIYPTKTYKPYNGSVTLAENYEGYINFFKLNIGQGIYNHGSVCVHKEVYEKVGNYDENIDFSEDIDFNIRANFHFKLAYSSTIGMSYLMQVENQITATSIVNKKLPDYNKYKPFEEKNTEVANYINFEKYVLAKKLNLYGDKNLATSLIKSINTSKLNWKQKVLLQLPTNLLITIDKIKSFLIKKGIKIATYS</sequence>
<gene>
    <name evidence="2" type="ORF">GCM10022389_13750</name>
</gene>
<dbReference type="PANTHER" id="PTHR43685:SF2">
    <property type="entry name" value="GLYCOSYLTRANSFERASE 2-LIKE DOMAIN-CONTAINING PROTEIN"/>
    <property type="match status" value="1"/>
</dbReference>
<feature type="domain" description="Glycosyltransferase 2-like" evidence="1">
    <location>
        <begin position="5"/>
        <end position="170"/>
    </location>
</feature>
<name>A0ABP7VLG3_9FLAO</name>
<dbReference type="PANTHER" id="PTHR43685">
    <property type="entry name" value="GLYCOSYLTRANSFERASE"/>
    <property type="match status" value="1"/>
</dbReference>